<keyword evidence="3" id="KW-1185">Reference proteome</keyword>
<evidence type="ECO:0000313" key="3">
    <source>
        <dbReference type="Proteomes" id="UP001359781"/>
    </source>
</evidence>
<accession>A0ABU8P0P6</accession>
<gene>
    <name evidence="2" type="ORF">V5S96_10840</name>
</gene>
<dbReference type="RefSeq" id="WP_337890946.1">
    <property type="nucleotide sequence ID" value="NZ_JBAHVI010000011.1"/>
</dbReference>
<protein>
    <recommendedName>
        <fullName evidence="4">RCK N-terminal domain-containing protein</fullName>
    </recommendedName>
</protein>
<evidence type="ECO:0000256" key="1">
    <source>
        <dbReference type="SAM" id="Phobius"/>
    </source>
</evidence>
<keyword evidence="1" id="KW-0472">Membrane</keyword>
<keyword evidence="1" id="KW-1133">Transmembrane helix</keyword>
<evidence type="ECO:0000313" key="2">
    <source>
        <dbReference type="EMBL" id="MEJ4100847.1"/>
    </source>
</evidence>
<name>A0ABU8P0P6_9CORY</name>
<dbReference type="Proteomes" id="UP001359781">
    <property type="component" value="Unassembled WGS sequence"/>
</dbReference>
<reference evidence="2 3" key="1">
    <citation type="submission" date="2024-02" db="EMBL/GenBank/DDBJ databases">
        <title>Whole genome sequencing and characterization of Corynebacterium isolated from the ocular surface of dry eye disease sufferers.</title>
        <authorList>
            <person name="Naqvi M."/>
        </authorList>
    </citation>
    <scope>NUCLEOTIDE SEQUENCE [LARGE SCALE GENOMIC DNA]</scope>
    <source>
        <strain evidence="2 3">PCRF</strain>
    </source>
</reference>
<comment type="caution">
    <text evidence="2">The sequence shown here is derived from an EMBL/GenBank/DDBJ whole genome shotgun (WGS) entry which is preliminary data.</text>
</comment>
<keyword evidence="1" id="KW-0812">Transmembrane</keyword>
<organism evidence="2 3">
    <name type="scientific">Corynebacterium mastitidis</name>
    <dbReference type="NCBI Taxonomy" id="161890"/>
    <lineage>
        <taxon>Bacteria</taxon>
        <taxon>Bacillati</taxon>
        <taxon>Actinomycetota</taxon>
        <taxon>Actinomycetes</taxon>
        <taxon>Mycobacteriales</taxon>
        <taxon>Corynebacteriaceae</taxon>
        <taxon>Corynebacterium</taxon>
    </lineage>
</organism>
<dbReference type="EMBL" id="JBAHVJ010000012">
    <property type="protein sequence ID" value="MEJ4100847.1"/>
    <property type="molecule type" value="Genomic_DNA"/>
</dbReference>
<evidence type="ECO:0008006" key="4">
    <source>
        <dbReference type="Google" id="ProtNLM"/>
    </source>
</evidence>
<sequence>MIATLLLILYNFTVICVESTEHPLFPTLLATITPFTGAYQPLPGQPSSPSNWMSAGVFFSLFITMSALVTIFIKSVRIRSRRKLSLLGSRRSNKDRVLLIGDSTTAASIAQAIPEQKSFTHFTAHAHSERSWEVPLDASGPLYDTALTKSAQRANTIIVATEDTAENIQIAEKLAAKIDTAKTEITCLVSDSQLSNQLRPTTITGTPPEIDLFNPEENIAQHVAELVMFLTTSSIRKNEPITVNIVENVTSDIIGSVVKSWLDTTKNSIKCIRESNTPTFEEKYIKIPPEIKVNKTCQTYNTNKPEYADISIILGTEEYVAVEALERARDSIDDIVIAVTRPELLRPIGSKSTWTDSTTASEDNLRDTRTICVNPDAIANSLEEVRSGVIDRWARAYHLFYGMMVRDISRWNAQALGKNEQSSISAVKNMLNILDNHGYYLKRSKKDNSMFNPEIVESMAREEHDSWRKRTWIDSASRKIKRVTDKEPGDGVLDIEFDDLDQKYKEYNLRVPQEVYPAIATLFGYHIVPKDQTGV</sequence>
<proteinExistence type="predicted"/>
<feature type="transmembrane region" description="Helical" evidence="1">
    <location>
        <begin position="52"/>
        <end position="73"/>
    </location>
</feature>